<keyword evidence="4" id="KW-0963">Cytoplasm</keyword>
<dbReference type="EMBL" id="JAUSVO010000002">
    <property type="protein sequence ID" value="MDQ0437422.1"/>
    <property type="molecule type" value="Genomic_DNA"/>
</dbReference>
<comment type="caution">
    <text evidence="4">Lacks conserved residue(s) required for the propagation of feature annotation.</text>
</comment>
<evidence type="ECO:0000313" key="6">
    <source>
        <dbReference type="Proteomes" id="UP001241603"/>
    </source>
</evidence>
<name>A0ABU0H533_9HYPH</name>
<accession>A0ABU0H533</accession>
<organism evidence="5 6">
    <name type="scientific">Kaistia dalseonensis</name>
    <dbReference type="NCBI Taxonomy" id="410840"/>
    <lineage>
        <taxon>Bacteria</taxon>
        <taxon>Pseudomonadati</taxon>
        <taxon>Pseudomonadota</taxon>
        <taxon>Alphaproteobacteria</taxon>
        <taxon>Hyphomicrobiales</taxon>
        <taxon>Kaistiaceae</taxon>
        <taxon>Kaistia</taxon>
    </lineage>
</organism>
<dbReference type="PIRSF" id="PIRSF006305">
    <property type="entry name" value="Maf"/>
    <property type="match status" value="1"/>
</dbReference>
<dbReference type="SUPFAM" id="SSF52972">
    <property type="entry name" value="ITPase-like"/>
    <property type="match status" value="1"/>
</dbReference>
<dbReference type="CDD" id="cd00555">
    <property type="entry name" value="Maf"/>
    <property type="match status" value="1"/>
</dbReference>
<evidence type="ECO:0000256" key="1">
    <source>
        <dbReference type="ARBA" id="ARBA00001968"/>
    </source>
</evidence>
<evidence type="ECO:0000256" key="4">
    <source>
        <dbReference type="HAMAP-Rule" id="MF_00528"/>
    </source>
</evidence>
<sequence>MTIILASTSKARRALLANAGIAFEAVASPIDERAVEAPLLEAGVPPSEIAQALADAKALGVSVHSPGALVIGSDQVLDLDGERFVKPVDLADAGRQIARLAGRPHHLRSAVTLARDGVVLWRHLDTATLTMRPLDQAAIERYLAAAGDDILWSVGGYMLEGVGIQLFSAIEGDYFSILGLPLLPLLGALRDLDAISN</sequence>
<feature type="active site" description="Proton acceptor" evidence="4">
    <location>
        <position position="74"/>
    </location>
</feature>
<dbReference type="Gene3D" id="3.90.950.10">
    <property type="match status" value="1"/>
</dbReference>
<reference evidence="5 6" key="1">
    <citation type="submission" date="2023-07" db="EMBL/GenBank/DDBJ databases">
        <title>Genomic Encyclopedia of Type Strains, Phase IV (KMG-IV): sequencing the most valuable type-strain genomes for metagenomic binning, comparative biology and taxonomic classification.</title>
        <authorList>
            <person name="Goeker M."/>
        </authorList>
    </citation>
    <scope>NUCLEOTIDE SEQUENCE [LARGE SCALE GENOMIC DNA]</scope>
    <source>
        <strain evidence="5 6">B6-8</strain>
    </source>
</reference>
<comment type="cofactor">
    <cofactor evidence="1 4">
        <name>a divalent metal cation</name>
        <dbReference type="ChEBI" id="CHEBI:60240"/>
    </cofactor>
</comment>
<dbReference type="HAMAP" id="MF_00528">
    <property type="entry name" value="Maf"/>
    <property type="match status" value="1"/>
</dbReference>
<dbReference type="InterPro" id="IPR003697">
    <property type="entry name" value="Maf-like"/>
</dbReference>
<keyword evidence="6" id="KW-1185">Reference proteome</keyword>
<dbReference type="PANTHER" id="PTHR43213">
    <property type="entry name" value="BIFUNCTIONAL DTTP/UTP PYROPHOSPHATASE/METHYLTRANSFERASE PROTEIN-RELATED"/>
    <property type="match status" value="1"/>
</dbReference>
<comment type="catalytic activity">
    <reaction evidence="4">
        <text>a ribonucleoside 5'-triphosphate + H2O = a ribonucleoside 5'-phosphate + diphosphate + H(+)</text>
        <dbReference type="Rhea" id="RHEA:23996"/>
        <dbReference type="ChEBI" id="CHEBI:15377"/>
        <dbReference type="ChEBI" id="CHEBI:15378"/>
        <dbReference type="ChEBI" id="CHEBI:33019"/>
        <dbReference type="ChEBI" id="CHEBI:58043"/>
        <dbReference type="ChEBI" id="CHEBI:61557"/>
        <dbReference type="EC" id="3.6.1.9"/>
    </reaction>
</comment>
<keyword evidence="3 4" id="KW-0546">Nucleotide metabolism</keyword>
<evidence type="ECO:0000256" key="2">
    <source>
        <dbReference type="ARBA" id="ARBA00022801"/>
    </source>
</evidence>
<gene>
    <name evidence="5" type="ORF">QO014_001807</name>
</gene>
<dbReference type="Pfam" id="PF02545">
    <property type="entry name" value="Maf"/>
    <property type="match status" value="1"/>
</dbReference>
<comment type="function">
    <text evidence="4">Nucleoside triphosphate pyrophosphatase. May have a dual role in cell division arrest and in preventing the incorporation of modified nucleotides into cellular nucleic acids.</text>
</comment>
<dbReference type="PANTHER" id="PTHR43213:SF5">
    <property type="entry name" value="BIFUNCTIONAL DTTP_UTP PYROPHOSPHATASE_METHYLTRANSFERASE PROTEIN-RELATED"/>
    <property type="match status" value="1"/>
</dbReference>
<comment type="caution">
    <text evidence="5">The sequence shown here is derived from an EMBL/GenBank/DDBJ whole genome shotgun (WGS) entry which is preliminary data.</text>
</comment>
<dbReference type="InterPro" id="IPR029001">
    <property type="entry name" value="ITPase-like_fam"/>
</dbReference>
<comment type="similarity">
    <text evidence="4">Belongs to the Maf family.</text>
</comment>
<dbReference type="EC" id="3.6.1.9" evidence="4"/>
<dbReference type="Proteomes" id="UP001241603">
    <property type="component" value="Unassembled WGS sequence"/>
</dbReference>
<evidence type="ECO:0000313" key="5">
    <source>
        <dbReference type="EMBL" id="MDQ0437422.1"/>
    </source>
</evidence>
<evidence type="ECO:0000256" key="3">
    <source>
        <dbReference type="ARBA" id="ARBA00023080"/>
    </source>
</evidence>
<dbReference type="RefSeq" id="WP_266348344.1">
    <property type="nucleotide sequence ID" value="NZ_JAPKNG010000002.1"/>
</dbReference>
<comment type="subcellular location">
    <subcellularLocation>
        <location evidence="4">Cytoplasm</location>
    </subcellularLocation>
</comment>
<keyword evidence="2 4" id="KW-0378">Hydrolase</keyword>
<proteinExistence type="inferred from homology"/>
<protein>
    <recommendedName>
        <fullName evidence="4">Nucleoside triphosphate pyrophosphatase</fullName>
        <ecNumber evidence="4">3.6.1.9</ecNumber>
    </recommendedName>
    <alternativeName>
        <fullName evidence="4">Nucleotide pyrophosphatase</fullName>
        <shortName evidence="4">Nucleotide PPase</shortName>
    </alternativeName>
</protein>
<comment type="catalytic activity">
    <reaction evidence="4">
        <text>a 2'-deoxyribonucleoside 5'-triphosphate + H2O = a 2'-deoxyribonucleoside 5'-phosphate + diphosphate + H(+)</text>
        <dbReference type="Rhea" id="RHEA:44644"/>
        <dbReference type="ChEBI" id="CHEBI:15377"/>
        <dbReference type="ChEBI" id="CHEBI:15378"/>
        <dbReference type="ChEBI" id="CHEBI:33019"/>
        <dbReference type="ChEBI" id="CHEBI:61560"/>
        <dbReference type="ChEBI" id="CHEBI:65317"/>
        <dbReference type="EC" id="3.6.1.9"/>
    </reaction>
</comment>